<keyword evidence="1" id="KW-0732">Signal</keyword>
<dbReference type="PANTHER" id="PTHR43037">
    <property type="entry name" value="UNNAMED PRODUCT-RELATED"/>
    <property type="match status" value="1"/>
</dbReference>
<dbReference type="Gene3D" id="3.40.50.1820">
    <property type="entry name" value="alpha/beta hydrolase"/>
    <property type="match status" value="1"/>
</dbReference>
<dbReference type="PANTHER" id="PTHR43037:SF4">
    <property type="entry name" value="PEPTIDASE S9 PROLYL OLIGOPEPTIDASE CATALYTIC DOMAIN-CONTAINING PROTEIN"/>
    <property type="match status" value="1"/>
</dbReference>
<evidence type="ECO:0000313" key="3">
    <source>
        <dbReference type="EMBL" id="MFA9478053.1"/>
    </source>
</evidence>
<dbReference type="EC" id="3.4.-.-" evidence="3"/>
<evidence type="ECO:0000313" key="4">
    <source>
        <dbReference type="Proteomes" id="UP001575105"/>
    </source>
</evidence>
<organism evidence="3 4">
    <name type="scientific">Natronomicrosphaera hydrolytica</name>
    <dbReference type="NCBI Taxonomy" id="3242702"/>
    <lineage>
        <taxon>Bacteria</taxon>
        <taxon>Pseudomonadati</taxon>
        <taxon>Planctomycetota</taxon>
        <taxon>Phycisphaerae</taxon>
        <taxon>Phycisphaerales</taxon>
        <taxon>Phycisphaeraceae</taxon>
        <taxon>Natronomicrosphaera</taxon>
    </lineage>
</organism>
<gene>
    <name evidence="3" type="ORF">ACERK3_07055</name>
</gene>
<dbReference type="Pfam" id="PF00561">
    <property type="entry name" value="Abhydrolase_1"/>
    <property type="match status" value="1"/>
</dbReference>
<keyword evidence="4" id="KW-1185">Reference proteome</keyword>
<reference evidence="3 4" key="1">
    <citation type="submission" date="2024-08" db="EMBL/GenBank/DDBJ databases">
        <title>Whole-genome sequencing of halo(alkali)philic microorganisms from hypersaline lakes.</title>
        <authorList>
            <person name="Sorokin D.Y."/>
            <person name="Merkel A.Y."/>
            <person name="Messina E."/>
            <person name="Yakimov M."/>
        </authorList>
    </citation>
    <scope>NUCLEOTIDE SEQUENCE [LARGE SCALE GENOMIC DNA]</scope>
    <source>
        <strain evidence="3 4">AB-hyl4</strain>
    </source>
</reference>
<dbReference type="InterPro" id="IPR000073">
    <property type="entry name" value="AB_hydrolase_1"/>
</dbReference>
<dbReference type="Proteomes" id="UP001575105">
    <property type="component" value="Unassembled WGS sequence"/>
</dbReference>
<dbReference type="GO" id="GO:0016787">
    <property type="term" value="F:hydrolase activity"/>
    <property type="evidence" value="ECO:0007669"/>
    <property type="project" value="UniProtKB-KW"/>
</dbReference>
<dbReference type="SUPFAM" id="SSF53474">
    <property type="entry name" value="alpha/beta-Hydrolases"/>
    <property type="match status" value="1"/>
</dbReference>
<dbReference type="InterPro" id="IPR029058">
    <property type="entry name" value="AB_hydrolase_fold"/>
</dbReference>
<comment type="caution">
    <text evidence="3">The sequence shown here is derived from an EMBL/GenBank/DDBJ whole genome shotgun (WGS) entry which is preliminary data.</text>
</comment>
<sequence length="281" mass="30989">MHSQFPPRCADATAIEIVAKGRYEAPNAPDGFERLQYRSAVDGYEDWVLIRNPRRMSRWLVVLHGHNASGDQLLTRPDIRKRWWPMLGDMSMGVVLPNLRGNAWMGPAAQMDLAGLLHWLHTNHGTKQVILVGGSMGGTGTLTFTANHPQDVAAAVALCPATDVGDYHQWCRHGCATSPLLCEIADAIEWSYGGTPAKVPTAYEGDNVRKNHQKLVMPLAIVHGTADETIPVDQSRLLAERLRGRATFQYHEIQGGDHNAPLQHFPQALAWCIDALEANTP</sequence>
<name>A0ABV4U555_9BACT</name>
<dbReference type="EMBL" id="JBGUBD010000004">
    <property type="protein sequence ID" value="MFA9478053.1"/>
    <property type="molecule type" value="Genomic_DNA"/>
</dbReference>
<evidence type="ECO:0000256" key="1">
    <source>
        <dbReference type="ARBA" id="ARBA00022729"/>
    </source>
</evidence>
<dbReference type="InterPro" id="IPR050955">
    <property type="entry name" value="Plant_Biomass_Hydrol_Est"/>
</dbReference>
<proteinExistence type="predicted"/>
<dbReference type="RefSeq" id="WP_425344981.1">
    <property type="nucleotide sequence ID" value="NZ_JBGUBD010000004.1"/>
</dbReference>
<feature type="domain" description="AB hydrolase-1" evidence="2">
    <location>
        <begin position="59"/>
        <end position="162"/>
    </location>
</feature>
<keyword evidence="3" id="KW-0378">Hydrolase</keyword>
<protein>
    <submittedName>
        <fullName evidence="3">Alpha/beta hydrolase family protein</fullName>
        <ecNumber evidence="3">3.4.-.-</ecNumber>
    </submittedName>
</protein>
<evidence type="ECO:0000259" key="2">
    <source>
        <dbReference type="Pfam" id="PF00561"/>
    </source>
</evidence>
<accession>A0ABV4U555</accession>